<feature type="transmembrane region" description="Helical" evidence="6">
    <location>
        <begin position="609"/>
        <end position="626"/>
    </location>
</feature>
<protein>
    <submittedName>
        <fullName evidence="8">MMPL family transporter</fullName>
    </submittedName>
</protein>
<keyword evidence="2" id="KW-1003">Cell membrane</keyword>
<feature type="transmembrane region" description="Helical" evidence="6">
    <location>
        <begin position="310"/>
        <end position="328"/>
    </location>
</feature>
<proteinExistence type="predicted"/>
<evidence type="ECO:0000256" key="6">
    <source>
        <dbReference type="SAM" id="Phobius"/>
    </source>
</evidence>
<dbReference type="EMBL" id="DVOH01000028">
    <property type="protein sequence ID" value="HIV00251.1"/>
    <property type="molecule type" value="Genomic_DNA"/>
</dbReference>
<gene>
    <name evidence="8" type="ORF">IAB14_03940</name>
</gene>
<keyword evidence="5 6" id="KW-0472">Membrane</keyword>
<evidence type="ECO:0000313" key="8">
    <source>
        <dbReference type="EMBL" id="HIV00251.1"/>
    </source>
</evidence>
<dbReference type="Pfam" id="PF03176">
    <property type="entry name" value="MMPL"/>
    <property type="match status" value="2"/>
</dbReference>
<feature type="transmembrane region" description="Helical" evidence="6">
    <location>
        <begin position="707"/>
        <end position="726"/>
    </location>
</feature>
<feature type="transmembrane region" description="Helical" evidence="6">
    <location>
        <begin position="659"/>
        <end position="679"/>
    </location>
</feature>
<dbReference type="InterPro" id="IPR050545">
    <property type="entry name" value="Mycobact_MmpL"/>
</dbReference>
<evidence type="ECO:0000256" key="1">
    <source>
        <dbReference type="ARBA" id="ARBA00004651"/>
    </source>
</evidence>
<dbReference type="GO" id="GO:0005886">
    <property type="term" value="C:plasma membrane"/>
    <property type="evidence" value="ECO:0007669"/>
    <property type="project" value="UniProtKB-SubCell"/>
</dbReference>
<comment type="subcellular location">
    <subcellularLocation>
        <location evidence="1">Cell membrane</location>
        <topology evidence="1">Multi-pass membrane protein</topology>
    </subcellularLocation>
</comment>
<evidence type="ECO:0000313" key="9">
    <source>
        <dbReference type="Proteomes" id="UP000886891"/>
    </source>
</evidence>
<name>A0A9D1SY19_9FIRM</name>
<feature type="transmembrane region" description="Helical" evidence="6">
    <location>
        <begin position="378"/>
        <end position="403"/>
    </location>
</feature>
<sequence length="793" mass="87693">MKKFAEFIAKYKLVFVILFAVLAAGGAICLPFVQVNYDDTLYLPEDSETKLGLNAMYHDFGSSGNASLMLNNVDVEAATDFKQTLLAVDGVKSVVWIDELVEPFIEVPLQSMEEDGKEITRGKAVEFIVAIIEGLTPDFADLDLVDQVNIIMEAAPDEQPDKGLFTSFVLAMAPMMNDPSLNIGSATAFKDQIKTFYNDNAAFYQIFFEEGDYSDSTYNAIRTIRSMENIEIYMSGSSAIPYNARLTVTSETVTSTIVAGIVVIVILFLMTTSWWEPVLILLVIGASILINMGTNLALSSISYMTHGVSAVLQLALTMDYSIFLLNRYKQERRSGKDASPAMVEALRTSFSPIMASSMTTVAGFVALMFMQYKLGFDIGLVLTKGVIFSILAVFFFMPGMILLTEKLIFKGEHKTFNLRLGKFSNFLIKTRKFLPVLIILAIIPCIYFQGLNTYTYGPEASTGGPGSLLSEDKAVIEEKFGIQNQLAILLPVEYYDREAAITYDIIALGTDKVISVQSLSVIEEAGFDEMLPDSFLKQFKDKGNYTRMVVMLNCEQEGERPEAILAEIRAIVDRYVGDDIASGGKAYFMLGESESTLEIRDLVRSDYDIITYISIALVALIILISTRSILIPIILIGVIQGSIYVNMVFPYIFDQPMIFVGYLLVSSILLGATIDYAILLSDRYVEHRATMNKFDAMRHAVSNSSRSLITSAGILTFAGFALGIVSGMPATSLFGMTIGRGGLCAFVLVLVLLPQLLILLDTPIRYTMWKGKKRMIDNKKAEPAEETRRDTAK</sequence>
<feature type="transmembrane region" description="Helical" evidence="6">
    <location>
        <begin position="633"/>
        <end position="653"/>
    </location>
</feature>
<feature type="transmembrane region" description="Helical" evidence="6">
    <location>
        <begin position="349"/>
        <end position="372"/>
    </location>
</feature>
<keyword evidence="4 6" id="KW-1133">Transmembrane helix</keyword>
<feature type="transmembrane region" description="Helical" evidence="6">
    <location>
        <begin position="738"/>
        <end position="760"/>
    </location>
</feature>
<keyword evidence="3 6" id="KW-0812">Transmembrane</keyword>
<feature type="domain" description="Membrane transport protein MMPL" evidence="7">
    <location>
        <begin position="543"/>
        <end position="760"/>
    </location>
</feature>
<evidence type="ECO:0000256" key="4">
    <source>
        <dbReference type="ARBA" id="ARBA00022989"/>
    </source>
</evidence>
<accession>A0A9D1SY19</accession>
<dbReference type="AlphaFoldDB" id="A0A9D1SY19"/>
<reference evidence="8" key="2">
    <citation type="journal article" date="2021" name="PeerJ">
        <title>Extensive microbial diversity within the chicken gut microbiome revealed by metagenomics and culture.</title>
        <authorList>
            <person name="Gilroy R."/>
            <person name="Ravi A."/>
            <person name="Getino M."/>
            <person name="Pursley I."/>
            <person name="Horton D.L."/>
            <person name="Alikhan N.F."/>
            <person name="Baker D."/>
            <person name="Gharbi K."/>
            <person name="Hall N."/>
            <person name="Watson M."/>
            <person name="Adriaenssens E.M."/>
            <person name="Foster-Nyarko E."/>
            <person name="Jarju S."/>
            <person name="Secka A."/>
            <person name="Antonio M."/>
            <person name="Oren A."/>
            <person name="Chaudhuri R.R."/>
            <person name="La Ragione R."/>
            <person name="Hildebrand F."/>
            <person name="Pallen M.J."/>
        </authorList>
    </citation>
    <scope>NUCLEOTIDE SEQUENCE</scope>
    <source>
        <strain evidence="8">23406</strain>
    </source>
</reference>
<dbReference type="Gene3D" id="1.20.1640.10">
    <property type="entry name" value="Multidrug efflux transporter AcrB transmembrane domain"/>
    <property type="match status" value="2"/>
</dbReference>
<dbReference type="InterPro" id="IPR004869">
    <property type="entry name" value="MMPL_dom"/>
</dbReference>
<dbReference type="Proteomes" id="UP000886891">
    <property type="component" value="Unassembled WGS sequence"/>
</dbReference>
<evidence type="ECO:0000259" key="7">
    <source>
        <dbReference type="Pfam" id="PF03176"/>
    </source>
</evidence>
<feature type="domain" description="Membrane transport protein MMPL" evidence="7">
    <location>
        <begin position="215"/>
        <end position="404"/>
    </location>
</feature>
<organism evidence="8 9">
    <name type="scientific">Candidatus Stercoripulliclostridium merdipullorum</name>
    <dbReference type="NCBI Taxonomy" id="2840952"/>
    <lineage>
        <taxon>Bacteria</taxon>
        <taxon>Bacillati</taxon>
        <taxon>Bacillota</taxon>
        <taxon>Clostridia</taxon>
        <taxon>Eubacteriales</taxon>
        <taxon>Candidatus Stercoripulliclostridium</taxon>
    </lineage>
</organism>
<feature type="transmembrane region" description="Helical" evidence="6">
    <location>
        <begin position="278"/>
        <end position="298"/>
    </location>
</feature>
<feature type="transmembrane region" description="Helical" evidence="6">
    <location>
        <begin position="253"/>
        <end position="271"/>
    </location>
</feature>
<dbReference type="PANTHER" id="PTHR33406">
    <property type="entry name" value="MEMBRANE PROTEIN MJ1562-RELATED"/>
    <property type="match status" value="1"/>
</dbReference>
<dbReference type="PANTHER" id="PTHR33406:SF13">
    <property type="entry name" value="MEMBRANE PROTEIN YDFJ"/>
    <property type="match status" value="1"/>
</dbReference>
<comment type="caution">
    <text evidence="8">The sequence shown here is derived from an EMBL/GenBank/DDBJ whole genome shotgun (WGS) entry which is preliminary data.</text>
</comment>
<reference evidence="8" key="1">
    <citation type="submission" date="2020-10" db="EMBL/GenBank/DDBJ databases">
        <authorList>
            <person name="Gilroy R."/>
        </authorList>
    </citation>
    <scope>NUCLEOTIDE SEQUENCE</scope>
    <source>
        <strain evidence="8">23406</strain>
    </source>
</reference>
<evidence type="ECO:0000256" key="3">
    <source>
        <dbReference type="ARBA" id="ARBA00022692"/>
    </source>
</evidence>
<evidence type="ECO:0000256" key="5">
    <source>
        <dbReference type="ARBA" id="ARBA00023136"/>
    </source>
</evidence>
<dbReference type="SUPFAM" id="SSF82866">
    <property type="entry name" value="Multidrug efflux transporter AcrB transmembrane domain"/>
    <property type="match status" value="2"/>
</dbReference>
<feature type="transmembrane region" description="Helical" evidence="6">
    <location>
        <begin position="433"/>
        <end position="451"/>
    </location>
</feature>
<evidence type="ECO:0000256" key="2">
    <source>
        <dbReference type="ARBA" id="ARBA00022475"/>
    </source>
</evidence>